<organism evidence="1 2">
    <name type="scientific">Proteus mirabilis</name>
    <dbReference type="NCBI Taxonomy" id="584"/>
    <lineage>
        <taxon>Bacteria</taxon>
        <taxon>Pseudomonadati</taxon>
        <taxon>Pseudomonadota</taxon>
        <taxon>Gammaproteobacteria</taxon>
        <taxon>Enterobacterales</taxon>
        <taxon>Morganellaceae</taxon>
        <taxon>Proteus</taxon>
    </lineage>
</organism>
<keyword evidence="1" id="KW-0067">ATP-binding</keyword>
<dbReference type="GO" id="GO:0005524">
    <property type="term" value="F:ATP binding"/>
    <property type="evidence" value="ECO:0007669"/>
    <property type="project" value="UniProtKB-KW"/>
</dbReference>
<name>A0A2X2BSM6_PROMI</name>
<dbReference type="SUPFAM" id="SSF52540">
    <property type="entry name" value="P-loop containing nucleoside triphosphate hydrolases"/>
    <property type="match status" value="1"/>
</dbReference>
<accession>A0A2X2BSM6</accession>
<dbReference type="AlphaFoldDB" id="A0A2X2BSM6"/>
<evidence type="ECO:0000313" key="2">
    <source>
        <dbReference type="Proteomes" id="UP000251485"/>
    </source>
</evidence>
<dbReference type="GO" id="GO:0016787">
    <property type="term" value="F:hydrolase activity"/>
    <property type="evidence" value="ECO:0007669"/>
    <property type="project" value="UniProtKB-KW"/>
</dbReference>
<evidence type="ECO:0000313" key="1">
    <source>
        <dbReference type="EMBL" id="SPY97871.1"/>
    </source>
</evidence>
<proteinExistence type="predicted"/>
<protein>
    <submittedName>
        <fullName evidence="1">Thiamine transporter ATP-binding subunit</fullName>
        <ecNumber evidence="1">3.6.3.-</ecNumber>
    </submittedName>
</protein>
<dbReference type="EC" id="3.6.3.-" evidence="1"/>
<dbReference type="InterPro" id="IPR027417">
    <property type="entry name" value="P-loop_NTPase"/>
</dbReference>
<keyword evidence="1" id="KW-0378">Hydrolase</keyword>
<keyword evidence="1" id="KW-0547">Nucleotide-binding</keyword>
<dbReference type="Gene3D" id="3.40.50.300">
    <property type="entry name" value="P-loop containing nucleotide triphosphate hydrolases"/>
    <property type="match status" value="1"/>
</dbReference>
<sequence>MKKNLTLLMVSHSLEDAHKIAPRALVIDNGTIVYDGNTASLIKGEVDQSLLLGIPFN</sequence>
<reference evidence="1 2" key="1">
    <citation type="submission" date="2018-06" db="EMBL/GenBank/DDBJ databases">
        <authorList>
            <consortium name="Pathogen Informatics"/>
            <person name="Doyle S."/>
        </authorList>
    </citation>
    <scope>NUCLEOTIDE SEQUENCE [LARGE SCALE GENOMIC DNA]</scope>
    <source>
        <strain evidence="1 2">NCTC10975</strain>
    </source>
</reference>
<dbReference type="EMBL" id="UAUE01000023">
    <property type="protein sequence ID" value="SPY97871.1"/>
    <property type="molecule type" value="Genomic_DNA"/>
</dbReference>
<gene>
    <name evidence="1" type="primary">thiQ_1</name>
    <name evidence="1" type="ORF">NCTC10975_02981</name>
</gene>
<dbReference type="Proteomes" id="UP000251485">
    <property type="component" value="Unassembled WGS sequence"/>
</dbReference>